<keyword evidence="2" id="KW-1133">Transmembrane helix</keyword>
<dbReference type="Proteomes" id="UP000007431">
    <property type="component" value="Unassembled WGS sequence"/>
</dbReference>
<dbReference type="GeneID" id="9596590"/>
<keyword evidence="2" id="KW-0472">Membrane</keyword>
<dbReference type="KEGG" id="scm:SCHCO_02594751"/>
<dbReference type="VEuPathDB" id="FungiDB:SCHCODRAFT_02594751"/>
<feature type="non-terminal residue" evidence="4">
    <location>
        <position position="1130"/>
    </location>
</feature>
<feature type="region of interest" description="Disordered" evidence="1">
    <location>
        <begin position="1010"/>
        <end position="1030"/>
    </location>
</feature>
<feature type="region of interest" description="Disordered" evidence="1">
    <location>
        <begin position="1"/>
        <end position="47"/>
    </location>
</feature>
<feature type="transmembrane region" description="Helical" evidence="2">
    <location>
        <begin position="188"/>
        <end position="207"/>
    </location>
</feature>
<feature type="compositionally biased region" description="Basic and acidic residues" evidence="1">
    <location>
        <begin position="1"/>
        <end position="12"/>
    </location>
</feature>
<gene>
    <name evidence="4" type="ORF">SCHCODRAFT_114660</name>
</gene>
<dbReference type="eggNOG" id="ENOG502SNQJ">
    <property type="taxonomic scope" value="Eukaryota"/>
</dbReference>
<evidence type="ECO:0000313" key="5">
    <source>
        <dbReference type="Proteomes" id="UP000007431"/>
    </source>
</evidence>
<feature type="transmembrane region" description="Helical" evidence="2">
    <location>
        <begin position="266"/>
        <end position="289"/>
    </location>
</feature>
<evidence type="ECO:0000256" key="1">
    <source>
        <dbReference type="SAM" id="MobiDB-lite"/>
    </source>
</evidence>
<dbReference type="HOGENOM" id="CLU_279151_0_0_1"/>
<dbReference type="InterPro" id="IPR045338">
    <property type="entry name" value="DUF6535"/>
</dbReference>
<keyword evidence="2" id="KW-0812">Transmembrane</keyword>
<sequence length="1130" mass="125904">MPDGSRPPDQRDNPISAPGNSHDEAPASGPEGVPKPDTGRAGAPEDRRSFFGMKQSVLPQARAANPFDYEQKYDEDEYCKEMAPNARFWRVYLDEGHIYDTEMIEGWRDTLDVLLVFAGLFSAVVTTLVVQSSTALKPDYAQISASLMIELIGIQRALAKGSEIDAVSPSALGIDTLTASALDYWCNAFWFISLTLSLSAALMAVLVKQWLQAYKSNTFGTPKHQALVRQFRLAGIERWNVPLIVGLLPMVLHLALLLFFVGLTLFIFTLSSAIASVVIALAIIIYSVYLATNILPMREPGCPYKTPLSHYGYIAVRYVATHTAEARPLSWLRKTWQTIAKFRLPISRQDTAAEHPTEPPTARADSAPSDWTTRHRETEAIKEHEDSLVVDCITWLYSASSNPTVSSITVQAVAGLSVLSISILRSQQRHCKSISESLFARLQSLSWTSDDQKEKYRSLEERLMRSLLFVDEQNLTVYNTSVRRDWFYDIPWFVQRVDDSSSIGNSSMLTSYWVLCSKSKDLPDVYDSDRSVRYTQSHILDLRLHPLVWTRALDSLRLILWFDLYRLGLGPRLVFNLARATLALSSTDSMDSQAITLGAALSSSSADLRSFLEGLSKLLNHKYDCDDCLNAMYPFNSQLLDQILAKWLEVSRMQWLSDPDWRAAEQFMLFTHQCIAKTRRHACDLYPIVTATLPGLLPSDIAPLTGLRRYKELFDPTSLRKLLLYLANPFQTQPGMEWESRPPPPRGDGARSSRYDMDWYLLFRNSLLSWIPLLAHDLLLDVLQGDLLAHIGPHALRLLKHSMSLSSGVSYFLTRYLEDLTEFFHGKKKLANGTSLSKEEMQRHIDYVFSQPLDAPLRHISWIVAVHIYVGSYLSKQREPLLDLARQTAKSHALVWSEILSDLANDPYGHYNWTSPSHHGSTSASAYHELANVLQGEISAAGLSIPKKIQLKVDASAARRFHEGISRNSRGANRSRNVANGPDLIEIPAEEEGHAGFPVHVRFWLDPKLAGRDRHPKGGDAGGGADVGREGDSVIAGAVAARAPNDYTREPLVSLHHGAEQHAGLADIVADEKGEGLGDIARVDEGGVSRVAGATEAGRGGNEGHGEVEAAGDEYEMRQFAPDQEMGHER</sequence>
<protein>
    <recommendedName>
        <fullName evidence="3">DUF6535 domain-containing protein</fullName>
    </recommendedName>
</protein>
<dbReference type="AlphaFoldDB" id="D8QLE0"/>
<organism evidence="5">
    <name type="scientific">Schizophyllum commune (strain H4-8 / FGSC 9210)</name>
    <name type="common">Split gill fungus</name>
    <dbReference type="NCBI Taxonomy" id="578458"/>
    <lineage>
        <taxon>Eukaryota</taxon>
        <taxon>Fungi</taxon>
        <taxon>Dikarya</taxon>
        <taxon>Basidiomycota</taxon>
        <taxon>Agaricomycotina</taxon>
        <taxon>Agaricomycetes</taxon>
        <taxon>Agaricomycetidae</taxon>
        <taxon>Agaricales</taxon>
        <taxon>Schizophyllaceae</taxon>
        <taxon>Schizophyllum</taxon>
    </lineage>
</organism>
<evidence type="ECO:0000313" key="4">
    <source>
        <dbReference type="EMBL" id="EFI91332.1"/>
    </source>
</evidence>
<dbReference type="OrthoDB" id="3235960at2759"/>
<dbReference type="InParanoid" id="D8QLE0"/>
<evidence type="ECO:0000256" key="2">
    <source>
        <dbReference type="SAM" id="Phobius"/>
    </source>
</evidence>
<proteinExistence type="predicted"/>
<keyword evidence="5" id="KW-1185">Reference proteome</keyword>
<accession>D8QLE0</accession>
<reference evidence="4 5" key="1">
    <citation type="journal article" date="2010" name="Nat. Biotechnol.">
        <title>Genome sequence of the model mushroom Schizophyllum commune.</title>
        <authorList>
            <person name="Ohm R.A."/>
            <person name="de Jong J.F."/>
            <person name="Lugones L.G."/>
            <person name="Aerts A."/>
            <person name="Kothe E."/>
            <person name="Stajich J.E."/>
            <person name="de Vries R.P."/>
            <person name="Record E."/>
            <person name="Levasseur A."/>
            <person name="Baker S.E."/>
            <person name="Bartholomew K.A."/>
            <person name="Coutinho P.M."/>
            <person name="Erdmann S."/>
            <person name="Fowler T.J."/>
            <person name="Gathman A.C."/>
            <person name="Lombard V."/>
            <person name="Henrissat B."/>
            <person name="Knabe N."/>
            <person name="Kuees U."/>
            <person name="Lilly W.W."/>
            <person name="Lindquist E."/>
            <person name="Lucas S."/>
            <person name="Magnuson J.K."/>
            <person name="Piumi F."/>
            <person name="Raudaskoski M."/>
            <person name="Salamov A."/>
            <person name="Schmutz J."/>
            <person name="Schwarze F.W.M.R."/>
            <person name="vanKuyk P.A."/>
            <person name="Horton J.S."/>
            <person name="Grigoriev I.V."/>
            <person name="Woesten H.A.B."/>
        </authorList>
    </citation>
    <scope>NUCLEOTIDE SEQUENCE [LARGE SCALE GENOMIC DNA]</scope>
    <source>
        <strain evidence="5">H4-8 / FGSC 9210</strain>
    </source>
</reference>
<evidence type="ECO:0000259" key="3">
    <source>
        <dbReference type="Pfam" id="PF20153"/>
    </source>
</evidence>
<dbReference type="EMBL" id="GL377318">
    <property type="protein sequence ID" value="EFI91332.1"/>
    <property type="molecule type" value="Genomic_DNA"/>
</dbReference>
<feature type="domain" description="DUF6535" evidence="3">
    <location>
        <begin position="89"/>
        <end position="269"/>
    </location>
</feature>
<feature type="region of interest" description="Disordered" evidence="1">
    <location>
        <begin position="351"/>
        <end position="378"/>
    </location>
</feature>
<feature type="transmembrane region" description="Helical" evidence="2">
    <location>
        <begin position="113"/>
        <end position="130"/>
    </location>
</feature>
<dbReference type="RefSeq" id="XP_003026235.1">
    <property type="nucleotide sequence ID" value="XM_003026189.1"/>
</dbReference>
<feature type="region of interest" description="Disordered" evidence="1">
    <location>
        <begin position="1093"/>
        <end position="1130"/>
    </location>
</feature>
<dbReference type="Pfam" id="PF20153">
    <property type="entry name" value="DUF6535"/>
    <property type="match status" value="1"/>
</dbReference>
<name>D8QLE0_SCHCM</name>
<feature type="transmembrane region" description="Helical" evidence="2">
    <location>
        <begin position="239"/>
        <end position="260"/>
    </location>
</feature>